<dbReference type="HOGENOM" id="CLU_008831_0_1_0"/>
<feature type="binding site" evidence="6">
    <location>
        <position position="199"/>
    </location>
    <ligand>
        <name>NAD(+)</name>
        <dbReference type="ChEBI" id="CHEBI:57540"/>
    </ligand>
</feature>
<name>E1IHQ2_9CHLR</name>
<comment type="function">
    <text evidence="6">Involved in the regulation of the intracellular balance of NAD and NADP, and is a key enzyme in the biosynthesis of NADP. Catalyzes specifically the phosphorylation on 2'-hydroxyl of the adenosine moiety of NAD to yield NADP.</text>
</comment>
<feature type="active site" description="Proton acceptor" evidence="6">
    <location>
        <position position="60"/>
    </location>
</feature>
<dbReference type="STRING" id="765420.OSCT_2853"/>
<dbReference type="InterPro" id="IPR017438">
    <property type="entry name" value="ATP-NAD_kinase_N"/>
</dbReference>
<dbReference type="Gene3D" id="3.40.50.10330">
    <property type="entry name" value="Probable inorganic polyphosphate/atp-NAD kinase, domain 1"/>
    <property type="match status" value="1"/>
</dbReference>
<dbReference type="EC" id="2.7.1.23" evidence="6"/>
<reference evidence="7 8" key="1">
    <citation type="journal article" date="2011" name="J. Bacteriol.">
        <title>Draft genome sequence of the anoxygenic filamentous phototrophic bacterium Oscillochloris trichoides subsp. DG-6.</title>
        <authorList>
            <person name="Kuznetsov B.B."/>
            <person name="Ivanovsky R.N."/>
            <person name="Keppen O.I."/>
            <person name="Sukhacheva M.V."/>
            <person name="Bumazhkin B.K."/>
            <person name="Patutina E.O."/>
            <person name="Beletsky A.V."/>
            <person name="Mardanov A.V."/>
            <person name="Baslerov R.V."/>
            <person name="Panteleeva A.N."/>
            <person name="Kolganova T.V."/>
            <person name="Ravin N.V."/>
            <person name="Skryabin K.G."/>
        </authorList>
    </citation>
    <scope>NUCLEOTIDE SEQUENCE [LARGE SCALE GENOMIC DNA]</scope>
    <source>
        <strain evidence="7 8">DG-6</strain>
    </source>
</reference>
<dbReference type="GO" id="GO:0006741">
    <property type="term" value="P:NADP+ biosynthetic process"/>
    <property type="evidence" value="ECO:0007669"/>
    <property type="project" value="UniProtKB-UniRule"/>
</dbReference>
<dbReference type="GO" id="GO:0005737">
    <property type="term" value="C:cytoplasm"/>
    <property type="evidence" value="ECO:0007669"/>
    <property type="project" value="UniProtKB-SubCell"/>
</dbReference>
<keyword evidence="2 6" id="KW-0418">Kinase</keyword>
<keyword evidence="1 6" id="KW-0808">Transferase</keyword>
<dbReference type="SUPFAM" id="SSF111331">
    <property type="entry name" value="NAD kinase/diacylglycerol kinase-like"/>
    <property type="match status" value="1"/>
</dbReference>
<dbReference type="GO" id="GO:0003951">
    <property type="term" value="F:NAD+ kinase activity"/>
    <property type="evidence" value="ECO:0007669"/>
    <property type="project" value="UniProtKB-UniRule"/>
</dbReference>
<dbReference type="GO" id="GO:0051287">
    <property type="term" value="F:NAD binding"/>
    <property type="evidence" value="ECO:0007669"/>
    <property type="project" value="UniProtKB-ARBA"/>
</dbReference>
<dbReference type="InterPro" id="IPR002504">
    <property type="entry name" value="NADK"/>
</dbReference>
<dbReference type="GO" id="GO:0046872">
    <property type="term" value="F:metal ion binding"/>
    <property type="evidence" value="ECO:0007669"/>
    <property type="project" value="UniProtKB-UniRule"/>
</dbReference>
<dbReference type="Pfam" id="PF01513">
    <property type="entry name" value="NAD_kinase"/>
    <property type="match status" value="1"/>
</dbReference>
<evidence type="ECO:0000256" key="5">
    <source>
        <dbReference type="ARBA" id="ARBA00047925"/>
    </source>
</evidence>
<dbReference type="InterPro" id="IPR017437">
    <property type="entry name" value="ATP-NAD_kinase_PpnK-typ_C"/>
</dbReference>
<organism evidence="7 8">
    <name type="scientific">Oscillochloris trichoides DG-6</name>
    <dbReference type="NCBI Taxonomy" id="765420"/>
    <lineage>
        <taxon>Bacteria</taxon>
        <taxon>Bacillati</taxon>
        <taxon>Chloroflexota</taxon>
        <taxon>Chloroflexia</taxon>
        <taxon>Chloroflexales</taxon>
        <taxon>Chloroflexineae</taxon>
        <taxon>Oscillochloridaceae</taxon>
        <taxon>Oscillochloris</taxon>
    </lineage>
</organism>
<feature type="binding site" evidence="6">
    <location>
        <begin position="134"/>
        <end position="135"/>
    </location>
    <ligand>
        <name>NAD(+)</name>
        <dbReference type="ChEBI" id="CHEBI:57540"/>
    </ligand>
</feature>
<dbReference type="Gene3D" id="2.60.200.30">
    <property type="entry name" value="Probable inorganic polyphosphate/atp-NAD kinase, domain 2"/>
    <property type="match status" value="1"/>
</dbReference>
<keyword evidence="4 6" id="KW-0520">NAD</keyword>
<comment type="similarity">
    <text evidence="6">Belongs to the NAD kinase family.</text>
</comment>
<keyword evidence="6" id="KW-0067">ATP-binding</keyword>
<keyword evidence="8" id="KW-1185">Reference proteome</keyword>
<dbReference type="AlphaFoldDB" id="E1IHQ2"/>
<dbReference type="GO" id="GO:0005524">
    <property type="term" value="F:ATP binding"/>
    <property type="evidence" value="ECO:0007669"/>
    <property type="project" value="UniProtKB-KW"/>
</dbReference>
<feature type="binding site" evidence="6">
    <location>
        <position position="145"/>
    </location>
    <ligand>
        <name>NAD(+)</name>
        <dbReference type="ChEBI" id="CHEBI:57540"/>
    </ligand>
</feature>
<dbReference type="PANTHER" id="PTHR20275:SF0">
    <property type="entry name" value="NAD KINASE"/>
    <property type="match status" value="1"/>
</dbReference>
<evidence type="ECO:0000256" key="4">
    <source>
        <dbReference type="ARBA" id="ARBA00023027"/>
    </source>
</evidence>
<comment type="caution">
    <text evidence="6">Lacks conserved residue(s) required for the propagation of feature annotation.</text>
</comment>
<dbReference type="EMBL" id="ADVR01000119">
    <property type="protein sequence ID" value="EFO79272.1"/>
    <property type="molecule type" value="Genomic_DNA"/>
</dbReference>
<sequence>MQRIAIIYNPFSEASISHSALLAAWLRERGIDIWRGISQECRECPQILEDADLMIAMGGDGTVLRAARLAFPSGLPVLPVALGHLSFMAEIGPAELYEGIETLLNGGGWHDERALIDATLWREGEHIADFVALNEVVISRSEISRVINVEVAIDGSLLTTYLADGVIVATATGSTAYALAAGGPIIDPRSRALALVPVAAHLTNVPSMVLHEGAVVTITMRSRNNASIAIDGRGNLPLLEGDEVMVRRSAKVCTFLRLRHSSQFYTQLAAKLKR</sequence>
<dbReference type="InterPro" id="IPR016064">
    <property type="entry name" value="NAD/diacylglycerol_kinase_sf"/>
</dbReference>
<gene>
    <name evidence="6" type="primary">nadK</name>
    <name evidence="7" type="ORF">OSCT_2853</name>
</gene>
<evidence type="ECO:0000313" key="7">
    <source>
        <dbReference type="EMBL" id="EFO79272.1"/>
    </source>
</evidence>
<keyword evidence="3 6" id="KW-0521">NADP</keyword>
<evidence type="ECO:0000256" key="6">
    <source>
        <dbReference type="HAMAP-Rule" id="MF_00361"/>
    </source>
</evidence>
<feature type="binding site" evidence="6">
    <location>
        <begin position="60"/>
        <end position="61"/>
    </location>
    <ligand>
        <name>NAD(+)</name>
        <dbReference type="ChEBI" id="CHEBI:57540"/>
    </ligand>
</feature>
<accession>E1IHQ2</accession>
<keyword evidence="6" id="KW-0547">Nucleotide-binding</keyword>
<comment type="cofactor">
    <cofactor evidence="6">
        <name>a divalent metal cation</name>
        <dbReference type="ChEBI" id="CHEBI:60240"/>
    </cofactor>
</comment>
<feature type="binding site" evidence="6">
    <location>
        <position position="164"/>
    </location>
    <ligand>
        <name>NAD(+)</name>
        <dbReference type="ChEBI" id="CHEBI:57540"/>
    </ligand>
</feature>
<feature type="binding site" evidence="6">
    <location>
        <position position="65"/>
    </location>
    <ligand>
        <name>NAD(+)</name>
        <dbReference type="ChEBI" id="CHEBI:57540"/>
    </ligand>
</feature>
<dbReference type="Proteomes" id="UP000054010">
    <property type="component" value="Unassembled WGS sequence"/>
</dbReference>
<comment type="caution">
    <text evidence="7">The sequence shown here is derived from an EMBL/GenBank/DDBJ whole genome shotgun (WGS) entry which is preliminary data.</text>
</comment>
<dbReference type="eggNOG" id="COG0061">
    <property type="taxonomic scope" value="Bacteria"/>
</dbReference>
<comment type="catalytic activity">
    <reaction evidence="5 6">
        <text>NAD(+) + ATP = ADP + NADP(+) + H(+)</text>
        <dbReference type="Rhea" id="RHEA:18629"/>
        <dbReference type="ChEBI" id="CHEBI:15378"/>
        <dbReference type="ChEBI" id="CHEBI:30616"/>
        <dbReference type="ChEBI" id="CHEBI:57540"/>
        <dbReference type="ChEBI" id="CHEBI:58349"/>
        <dbReference type="ChEBI" id="CHEBI:456216"/>
        <dbReference type="EC" id="2.7.1.23"/>
    </reaction>
</comment>
<protein>
    <recommendedName>
        <fullName evidence="6">NAD kinase</fullName>
        <ecNumber evidence="6">2.7.1.23</ecNumber>
    </recommendedName>
    <alternativeName>
        <fullName evidence="6">ATP-dependent NAD kinase</fullName>
    </alternativeName>
</protein>
<evidence type="ECO:0000256" key="2">
    <source>
        <dbReference type="ARBA" id="ARBA00022777"/>
    </source>
</evidence>
<dbReference type="Pfam" id="PF20143">
    <property type="entry name" value="NAD_kinase_C"/>
    <property type="match status" value="1"/>
</dbReference>
<evidence type="ECO:0000313" key="8">
    <source>
        <dbReference type="Proteomes" id="UP000054010"/>
    </source>
</evidence>
<dbReference type="HAMAP" id="MF_00361">
    <property type="entry name" value="NAD_kinase"/>
    <property type="match status" value="1"/>
</dbReference>
<dbReference type="GO" id="GO:0019674">
    <property type="term" value="P:NAD+ metabolic process"/>
    <property type="evidence" value="ECO:0007669"/>
    <property type="project" value="InterPro"/>
</dbReference>
<dbReference type="PANTHER" id="PTHR20275">
    <property type="entry name" value="NAD KINASE"/>
    <property type="match status" value="1"/>
</dbReference>
<dbReference type="OrthoDB" id="9774737at2"/>
<comment type="subcellular location">
    <subcellularLocation>
        <location evidence="6">Cytoplasm</location>
    </subcellularLocation>
</comment>
<keyword evidence="6" id="KW-0963">Cytoplasm</keyword>
<evidence type="ECO:0000256" key="3">
    <source>
        <dbReference type="ARBA" id="ARBA00022857"/>
    </source>
</evidence>
<proteinExistence type="inferred from homology"/>
<evidence type="ECO:0000256" key="1">
    <source>
        <dbReference type="ARBA" id="ARBA00022679"/>
    </source>
</evidence>